<dbReference type="GO" id="GO:0005886">
    <property type="term" value="C:plasma membrane"/>
    <property type="evidence" value="ECO:0007669"/>
    <property type="project" value="UniProtKB-SubCell"/>
</dbReference>
<dbReference type="GO" id="GO:0008237">
    <property type="term" value="F:metallopeptidase activity"/>
    <property type="evidence" value="ECO:0007669"/>
    <property type="project" value="InterPro"/>
</dbReference>
<dbReference type="Gene3D" id="1.10.390.10">
    <property type="entry name" value="Neutral Protease Domain 2"/>
    <property type="match status" value="1"/>
</dbReference>
<name>A0A5J6SM73_9BACI</name>
<feature type="transmembrane region" description="Helical" evidence="7">
    <location>
        <begin position="802"/>
        <end position="825"/>
    </location>
</feature>
<evidence type="ECO:0008006" key="12">
    <source>
        <dbReference type="Google" id="ProtNLM"/>
    </source>
</evidence>
<dbReference type="KEGG" id="psyo:PB01_09225"/>
<dbReference type="RefSeq" id="WP_151699927.1">
    <property type="nucleotide sequence ID" value="NZ_CP031223.1"/>
</dbReference>
<evidence type="ECO:0000256" key="5">
    <source>
        <dbReference type="ARBA" id="ARBA00023136"/>
    </source>
</evidence>
<dbReference type="PANTHER" id="PTHR30572">
    <property type="entry name" value="MEMBRANE COMPONENT OF TRANSPORTER-RELATED"/>
    <property type="match status" value="1"/>
</dbReference>
<dbReference type="GO" id="GO:0008270">
    <property type="term" value="F:zinc ion binding"/>
    <property type="evidence" value="ECO:0007669"/>
    <property type="project" value="InterPro"/>
</dbReference>
<dbReference type="Pfam" id="PF02687">
    <property type="entry name" value="FtsX"/>
    <property type="match status" value="2"/>
</dbReference>
<evidence type="ECO:0000256" key="7">
    <source>
        <dbReference type="SAM" id="Phobius"/>
    </source>
</evidence>
<keyword evidence="11" id="KW-1185">Reference proteome</keyword>
<feature type="transmembrane region" description="Helical" evidence="7">
    <location>
        <begin position="641"/>
        <end position="663"/>
    </location>
</feature>
<dbReference type="InterPro" id="IPR014782">
    <property type="entry name" value="Peptidase_M1_dom"/>
</dbReference>
<feature type="domain" description="Peptidase M1 membrane alanine aminopeptidase" evidence="8">
    <location>
        <begin position="1217"/>
        <end position="1365"/>
    </location>
</feature>
<keyword evidence="4 7" id="KW-1133">Transmembrane helix</keyword>
<dbReference type="InterPro" id="IPR050250">
    <property type="entry name" value="Macrolide_Exporter_MacB"/>
</dbReference>
<protein>
    <recommendedName>
        <fullName evidence="12">ABC transporter permease</fullName>
    </recommendedName>
</protein>
<evidence type="ECO:0000256" key="2">
    <source>
        <dbReference type="ARBA" id="ARBA00022475"/>
    </source>
</evidence>
<dbReference type="EMBL" id="CP031223">
    <property type="protein sequence ID" value="QFF98998.1"/>
    <property type="molecule type" value="Genomic_DNA"/>
</dbReference>
<comment type="subcellular location">
    <subcellularLocation>
        <location evidence="1">Cell membrane</location>
        <topology evidence="1">Multi-pass membrane protein</topology>
    </subcellularLocation>
</comment>
<evidence type="ECO:0000259" key="9">
    <source>
        <dbReference type="Pfam" id="PF02687"/>
    </source>
</evidence>
<evidence type="ECO:0000313" key="10">
    <source>
        <dbReference type="EMBL" id="QFF98998.1"/>
    </source>
</evidence>
<evidence type="ECO:0000256" key="6">
    <source>
        <dbReference type="ARBA" id="ARBA00038076"/>
    </source>
</evidence>
<dbReference type="CDD" id="cd09604">
    <property type="entry name" value="M1_APN_like"/>
    <property type="match status" value="1"/>
</dbReference>
<keyword evidence="3 7" id="KW-0812">Transmembrane</keyword>
<feature type="transmembrane region" description="Helical" evidence="7">
    <location>
        <begin position="887"/>
        <end position="907"/>
    </location>
</feature>
<accession>A0A5J6SM73</accession>
<gene>
    <name evidence="10" type="ORF">PB01_09225</name>
</gene>
<dbReference type="OrthoDB" id="3268975at2"/>
<dbReference type="InterPro" id="IPR027268">
    <property type="entry name" value="Peptidase_M4/M1_CTD_sf"/>
</dbReference>
<feature type="transmembrane region" description="Helical" evidence="7">
    <location>
        <begin position="16"/>
        <end position="36"/>
    </location>
</feature>
<dbReference type="SUPFAM" id="SSF55486">
    <property type="entry name" value="Metalloproteases ('zincins'), catalytic domain"/>
    <property type="match status" value="1"/>
</dbReference>
<feature type="transmembrane region" description="Helical" evidence="7">
    <location>
        <begin position="752"/>
        <end position="775"/>
    </location>
</feature>
<feature type="transmembrane region" description="Helical" evidence="7">
    <location>
        <begin position="711"/>
        <end position="732"/>
    </location>
</feature>
<feature type="transmembrane region" description="Helical" evidence="7">
    <location>
        <begin position="837"/>
        <end position="857"/>
    </location>
</feature>
<dbReference type="PANTHER" id="PTHR30572:SF4">
    <property type="entry name" value="ABC TRANSPORTER PERMEASE YTRF"/>
    <property type="match status" value="1"/>
</dbReference>
<organism evidence="10 11">
    <name type="scientific">Psychrobacillus glaciei</name>
    <dbReference type="NCBI Taxonomy" id="2283160"/>
    <lineage>
        <taxon>Bacteria</taxon>
        <taxon>Bacillati</taxon>
        <taxon>Bacillota</taxon>
        <taxon>Bacilli</taxon>
        <taxon>Bacillales</taxon>
        <taxon>Bacillaceae</taxon>
        <taxon>Psychrobacillus</taxon>
    </lineage>
</organism>
<sequence>MISFIIKGWIRQKERFLLMMIGALLISGGLSTLIGLSESNKGTVIESLQKKWDASYHIVVRPEGTRGIAENDNFFDPNYISGISGGISLDDYNKVKEISDIDIAAPISMIGFTSYDVILKNLVISEPGIYRLTSITQDLEGFDSREEKSEFYFSKGIYELPDSTLYKKYGIIAFENNLTSYTRVLLAGVDPIEEARLVGLENAVLPLEGQEYFSDSSMVHSTDFNFEGMDGKEINVKDTGFPILLSNRSFINQNLNFKLEKLDIPFKDNAMMKKSLDVIEKNGGEKYLKSLLAEDTKEYSYNSEKLHESLIENLTGVDSKTGKIIKKNDSTTLSLGNILIEKTGPLTYQSVESPFPEKWKKALQLIPYEDVSHELTRYTYTYRKPQIIDKSMASNPRLSPYFIGLYDPSKLNISKDLLNELPLETYSIPTATHVLNIDGKPINPPRKINSTSNIYGFLMQPPTMLTTIEAAEQILGDKPISAIRIKVKNVTTLGEESQKKLEVVAKEIEKQTGLHTDITLGSSPQPLLINIPKVGSNEEVGWVEQLWIKKGASINIFKETKLGYSGIIISLILVAIIYVFSTNLVSYLSRKQEFAVLLSIGWKTRQLKNILMIESLLIGIIASLLTFVVQLGLSFKDKDTLSISEILLLTFFIFLIYIIGPLFPSRLINKIHPWHVMRAGETNLPGKRVIKTKGLFSMVFNTVMGRLQRNLVSILAIALPTALLIMFIYVTFRLNGVLYTSWLGQYVSMEVGIHHYIAVSISLIISILTTSEIMWQNIKERRNEISLLKALGWKNAHIRKMVLVEGAVIGLVGGLVGGVLSYTIIYFMYGPIPITELWLPLISCLIPIIVGILGSWIPSRIAMKMQPIEGNIDIISNSKKNGKQFKVVISFVGAALIVGVLMLLVIAKPDFEKETSEMVTTNSDLKTNLDIPAVQDTSIEPAIHPGANGEYLIDVKLDKKNIFHISAEIDVTNESQDTWNDIGFYFIPNAFTGEYKPKILQDAADVSITSVTVSGEEIQYDLSNNKLLLKLDNELLPGAKKRVKIVYSMKIPENGNRLSRVGANFYLAQWYPMLGHYQNGWNIEDYEIKGESYHTSYGSYKVNYSLPKEFLVVSSVEDGEIRPTMTGKLEGKNIKDFYMAFLNPQEWTSESLKVNDTTLRIFLPLNRRKILMEELKAAGDAFAYLEEKVGDYQYTELDLIGNGGNMEYPCVVEVSNSEDNYEVTLVHEIAHQWFYNMVSNDPYHDAWLDESLAVFVTSMFLTDKYKDETIGYEFANNLAKIKSTSSKVNLALDEFKESEYASTIYGKTPLLLRNFFRERGGQEEAIQFLSDYFNEYQYKYVDSKTFYRFFIEYFGEENREFLDGWLDK</sequence>
<evidence type="ECO:0000256" key="3">
    <source>
        <dbReference type="ARBA" id="ARBA00022692"/>
    </source>
</evidence>
<dbReference type="InterPro" id="IPR003838">
    <property type="entry name" value="ABC3_permease_C"/>
</dbReference>
<evidence type="ECO:0000313" key="11">
    <source>
        <dbReference type="Proteomes" id="UP000325517"/>
    </source>
</evidence>
<dbReference type="Proteomes" id="UP000325517">
    <property type="component" value="Chromosome"/>
</dbReference>
<reference evidence="10 11" key="1">
    <citation type="submission" date="2018-07" db="EMBL/GenBank/DDBJ databases">
        <title>Complete genome sequence of Psychrobacillus sp. PB01, isolated from iceberg, and comparative genome analysis of Psychrobacillus strains.</title>
        <authorList>
            <person name="Lee P.C."/>
        </authorList>
    </citation>
    <scope>NUCLEOTIDE SEQUENCE [LARGE SCALE GENOMIC DNA]</scope>
    <source>
        <strain evidence="10 11">PB01</strain>
    </source>
</reference>
<feature type="domain" description="ABC3 transporter permease C-terminal" evidence="9">
    <location>
        <begin position="757"/>
        <end position="867"/>
    </location>
</feature>
<evidence type="ECO:0000256" key="1">
    <source>
        <dbReference type="ARBA" id="ARBA00004651"/>
    </source>
</evidence>
<comment type="similarity">
    <text evidence="6">Belongs to the ABC-4 integral membrane protein family.</text>
</comment>
<dbReference type="Pfam" id="PF01433">
    <property type="entry name" value="Peptidase_M1"/>
    <property type="match status" value="1"/>
</dbReference>
<feature type="transmembrane region" description="Helical" evidence="7">
    <location>
        <begin position="609"/>
        <end position="629"/>
    </location>
</feature>
<keyword evidence="2" id="KW-1003">Cell membrane</keyword>
<feature type="domain" description="ABC3 transporter permease C-terminal" evidence="9">
    <location>
        <begin position="567"/>
        <end position="673"/>
    </location>
</feature>
<feature type="transmembrane region" description="Helical" evidence="7">
    <location>
        <begin position="562"/>
        <end position="588"/>
    </location>
</feature>
<proteinExistence type="inferred from homology"/>
<evidence type="ECO:0000256" key="4">
    <source>
        <dbReference type="ARBA" id="ARBA00022989"/>
    </source>
</evidence>
<dbReference type="GO" id="GO:0022857">
    <property type="term" value="F:transmembrane transporter activity"/>
    <property type="evidence" value="ECO:0007669"/>
    <property type="project" value="TreeGrafter"/>
</dbReference>
<evidence type="ECO:0000259" key="8">
    <source>
        <dbReference type="Pfam" id="PF01433"/>
    </source>
</evidence>
<keyword evidence="5 7" id="KW-0472">Membrane</keyword>